<protein>
    <submittedName>
        <fullName evidence="2">Uncharacterized protein</fullName>
    </submittedName>
</protein>
<name>A0ABD1Z067_9MARC</name>
<dbReference type="AlphaFoldDB" id="A0ABD1Z067"/>
<reference evidence="2 3" key="1">
    <citation type="submission" date="2024-09" db="EMBL/GenBank/DDBJ databases">
        <title>Chromosome-scale assembly of Riccia fluitans.</title>
        <authorList>
            <person name="Paukszto L."/>
            <person name="Sawicki J."/>
            <person name="Karawczyk K."/>
            <person name="Piernik-Szablinska J."/>
            <person name="Szczecinska M."/>
            <person name="Mazdziarz M."/>
        </authorList>
    </citation>
    <scope>NUCLEOTIDE SEQUENCE [LARGE SCALE GENOMIC DNA]</scope>
    <source>
        <strain evidence="2">Rf_01</strain>
        <tissue evidence="2">Aerial parts of the thallus</tissue>
    </source>
</reference>
<gene>
    <name evidence="2" type="ORF">R1flu_007607</name>
</gene>
<dbReference type="EMBL" id="JBHFFA010000003">
    <property type="protein sequence ID" value="KAL2636128.1"/>
    <property type="molecule type" value="Genomic_DNA"/>
</dbReference>
<evidence type="ECO:0000256" key="1">
    <source>
        <dbReference type="SAM" id="MobiDB-lite"/>
    </source>
</evidence>
<dbReference type="Proteomes" id="UP001605036">
    <property type="component" value="Unassembled WGS sequence"/>
</dbReference>
<organism evidence="2 3">
    <name type="scientific">Riccia fluitans</name>
    <dbReference type="NCBI Taxonomy" id="41844"/>
    <lineage>
        <taxon>Eukaryota</taxon>
        <taxon>Viridiplantae</taxon>
        <taxon>Streptophyta</taxon>
        <taxon>Embryophyta</taxon>
        <taxon>Marchantiophyta</taxon>
        <taxon>Marchantiopsida</taxon>
        <taxon>Marchantiidae</taxon>
        <taxon>Marchantiales</taxon>
        <taxon>Ricciaceae</taxon>
        <taxon>Riccia</taxon>
    </lineage>
</organism>
<keyword evidence="3" id="KW-1185">Reference proteome</keyword>
<accession>A0ABD1Z067</accession>
<proteinExistence type="predicted"/>
<comment type="caution">
    <text evidence="2">The sequence shown here is derived from an EMBL/GenBank/DDBJ whole genome shotgun (WGS) entry which is preliminary data.</text>
</comment>
<sequence length="159" mass="17564">MYVLSFDIDPLLHSDASSVGRPRGSHCPLTDRLSAFGGSSAPASSLAHVHQKRPVSLTHRLPQSKKESQQHQEQQCPRGSLRHTVEAKRSGDELLNGTRSGRSVCERIDALTDRLACRLDSQRGGIKNERVVCFPKPTDSERIRCANGTGRRRVLGGKW</sequence>
<evidence type="ECO:0000313" key="2">
    <source>
        <dbReference type="EMBL" id="KAL2636128.1"/>
    </source>
</evidence>
<feature type="region of interest" description="Disordered" evidence="1">
    <location>
        <begin position="40"/>
        <end position="95"/>
    </location>
</feature>
<feature type="compositionally biased region" description="Basic and acidic residues" evidence="1">
    <location>
        <begin position="83"/>
        <end position="92"/>
    </location>
</feature>
<evidence type="ECO:0000313" key="3">
    <source>
        <dbReference type="Proteomes" id="UP001605036"/>
    </source>
</evidence>